<sequence length="290" mass="31537">MDVFVIGGSGLVGSNIVDLATKRDVTVQATYHRSPTDRTDMQLDKTNAERTASVLRDVDPDVVVDTAAFHAVDDCENERTRAWAVNAAGTRNAAVAADNVDAHYIYLSTDYVFPGAPAEAPYTEDDPVSPLNYYARTKYAGEQAAQIAATATVLRPSVIYGITSDNFVTWALNELDAGNELDIVDDQVSTPTYAPDLADACLEIAERDLTGLYHAAGPKNLSRYEFTVTLAEVCGYDPGLVSPISTEALGQEAPRPADSSLDSSRLYEALDYTFTRPRQAFQKLHNDRNN</sequence>
<dbReference type="PANTHER" id="PTHR10491">
    <property type="entry name" value="DTDP-4-DEHYDRORHAMNOSE REDUCTASE"/>
    <property type="match status" value="1"/>
</dbReference>
<dbReference type="AlphaFoldDB" id="A0A1H8VGP3"/>
<evidence type="ECO:0000313" key="3">
    <source>
        <dbReference type="Proteomes" id="UP000198775"/>
    </source>
</evidence>
<feature type="domain" description="RmlD-like substrate binding" evidence="1">
    <location>
        <begin position="1"/>
        <end position="283"/>
    </location>
</feature>
<dbReference type="OrthoDB" id="4907at2157"/>
<reference evidence="3" key="1">
    <citation type="submission" date="2016-10" db="EMBL/GenBank/DDBJ databases">
        <authorList>
            <person name="Varghese N."/>
            <person name="Submissions S."/>
        </authorList>
    </citation>
    <scope>NUCLEOTIDE SEQUENCE [LARGE SCALE GENOMIC DNA]</scope>
    <source>
        <strain evidence="3">IBRC-M 10043</strain>
    </source>
</reference>
<dbReference type="Gene3D" id="3.40.50.720">
    <property type="entry name" value="NAD(P)-binding Rossmann-like Domain"/>
    <property type="match status" value="1"/>
</dbReference>
<name>A0A1H8VGP3_9EURY</name>
<gene>
    <name evidence="2" type="ORF">SAMN05216388_103723</name>
</gene>
<keyword evidence="3" id="KW-1185">Reference proteome</keyword>
<dbReference type="PANTHER" id="PTHR10491:SF4">
    <property type="entry name" value="METHIONINE ADENOSYLTRANSFERASE 2 SUBUNIT BETA"/>
    <property type="match status" value="1"/>
</dbReference>
<evidence type="ECO:0000259" key="1">
    <source>
        <dbReference type="Pfam" id="PF04321"/>
    </source>
</evidence>
<dbReference type="Pfam" id="PF04321">
    <property type="entry name" value="RmlD_sub_bind"/>
    <property type="match status" value="1"/>
</dbReference>
<dbReference type="InterPro" id="IPR005913">
    <property type="entry name" value="dTDP_dehydrorham_reduct"/>
</dbReference>
<dbReference type="Proteomes" id="UP000198775">
    <property type="component" value="Unassembled WGS sequence"/>
</dbReference>
<dbReference type="InterPro" id="IPR036291">
    <property type="entry name" value="NAD(P)-bd_dom_sf"/>
</dbReference>
<dbReference type="SUPFAM" id="SSF51735">
    <property type="entry name" value="NAD(P)-binding Rossmann-fold domains"/>
    <property type="match status" value="1"/>
</dbReference>
<dbReference type="CDD" id="cd05254">
    <property type="entry name" value="dTDP_HR_like_SDR_e"/>
    <property type="match status" value="1"/>
</dbReference>
<dbReference type="RefSeq" id="WP_092664053.1">
    <property type="nucleotide sequence ID" value="NZ_FOCX01000037.1"/>
</dbReference>
<accession>A0A1H8VGP3</accession>
<evidence type="ECO:0000313" key="2">
    <source>
        <dbReference type="EMBL" id="SEP14571.1"/>
    </source>
</evidence>
<dbReference type="NCBIfam" id="TIGR01214">
    <property type="entry name" value="rmlD"/>
    <property type="match status" value="1"/>
</dbReference>
<proteinExistence type="predicted"/>
<protein>
    <submittedName>
        <fullName evidence="2">dTDP-4-dehydrorhamnose reductase</fullName>
    </submittedName>
</protein>
<organism evidence="2 3">
    <name type="scientific">Halorientalis persicus</name>
    <dbReference type="NCBI Taxonomy" id="1367881"/>
    <lineage>
        <taxon>Archaea</taxon>
        <taxon>Methanobacteriati</taxon>
        <taxon>Methanobacteriota</taxon>
        <taxon>Stenosarchaea group</taxon>
        <taxon>Halobacteria</taxon>
        <taxon>Halobacteriales</taxon>
        <taxon>Haloarculaceae</taxon>
        <taxon>Halorientalis</taxon>
    </lineage>
</organism>
<dbReference type="EMBL" id="FOCX01000037">
    <property type="protein sequence ID" value="SEP14571.1"/>
    <property type="molecule type" value="Genomic_DNA"/>
</dbReference>
<dbReference type="InterPro" id="IPR029903">
    <property type="entry name" value="RmlD-like-bd"/>
</dbReference>